<accession>L7C9L0</accession>
<organism evidence="2 3">
    <name type="scientific">Rhodopirellula baltica SWK14</name>
    <dbReference type="NCBI Taxonomy" id="993516"/>
    <lineage>
        <taxon>Bacteria</taxon>
        <taxon>Pseudomonadati</taxon>
        <taxon>Planctomycetota</taxon>
        <taxon>Planctomycetia</taxon>
        <taxon>Pirellulales</taxon>
        <taxon>Pirellulaceae</taxon>
        <taxon>Rhodopirellula</taxon>
    </lineage>
</organism>
<protein>
    <submittedName>
        <fullName evidence="2">Uncharacterized protein</fullName>
    </submittedName>
</protein>
<keyword evidence="1" id="KW-0812">Transmembrane</keyword>
<keyword evidence="1" id="KW-0472">Membrane</keyword>
<feature type="transmembrane region" description="Helical" evidence="1">
    <location>
        <begin position="49"/>
        <end position="66"/>
    </location>
</feature>
<gene>
    <name evidence="2" type="ORF">RBSWK_06262</name>
</gene>
<evidence type="ECO:0000313" key="2">
    <source>
        <dbReference type="EMBL" id="ELP29801.1"/>
    </source>
</evidence>
<keyword evidence="1" id="KW-1133">Transmembrane helix</keyword>
<evidence type="ECO:0000313" key="3">
    <source>
        <dbReference type="Proteomes" id="UP000010959"/>
    </source>
</evidence>
<dbReference type="Proteomes" id="UP000010959">
    <property type="component" value="Unassembled WGS sequence"/>
</dbReference>
<proteinExistence type="predicted"/>
<dbReference type="PATRIC" id="fig|993516.3.peg.6715"/>
<evidence type="ECO:0000256" key="1">
    <source>
        <dbReference type="SAM" id="Phobius"/>
    </source>
</evidence>
<comment type="caution">
    <text evidence="2">The sequence shown here is derived from an EMBL/GenBank/DDBJ whole genome shotgun (WGS) entry which is preliminary data.</text>
</comment>
<sequence length="94" mass="10393">MISDRRHPDAIDAYLTERGFSNSEIEDFYTESNLRRGHLLGCYRMKRNVRLVGVALLAFSAAVPLFGGPLLVSITMVVYGIALISTGSLTVYQP</sequence>
<dbReference type="EMBL" id="AMWG01000180">
    <property type="protein sequence ID" value="ELP29801.1"/>
    <property type="molecule type" value="Genomic_DNA"/>
</dbReference>
<dbReference type="AlphaFoldDB" id="L7C9L0"/>
<reference evidence="2 3" key="1">
    <citation type="journal article" date="2013" name="Mar. Genomics">
        <title>Expression of sulfatases in Rhodopirellula baltica and the diversity of sulfatases in the genus Rhodopirellula.</title>
        <authorList>
            <person name="Wegner C.E."/>
            <person name="Richter-Heitmann T."/>
            <person name="Klindworth A."/>
            <person name="Klockow C."/>
            <person name="Richter M."/>
            <person name="Achstetter T."/>
            <person name="Glockner F.O."/>
            <person name="Harder J."/>
        </authorList>
    </citation>
    <scope>NUCLEOTIDE SEQUENCE [LARGE SCALE GENOMIC DNA]</scope>
    <source>
        <strain evidence="2 3">SWK14</strain>
    </source>
</reference>
<feature type="transmembrane region" description="Helical" evidence="1">
    <location>
        <begin position="72"/>
        <end position="92"/>
    </location>
</feature>
<name>L7C9L0_RHOBT</name>